<dbReference type="Proteomes" id="UP000182800">
    <property type="component" value="Unassembled WGS sequence"/>
</dbReference>
<dbReference type="Pfam" id="PF01926">
    <property type="entry name" value="MMR_HSR1"/>
    <property type="match status" value="1"/>
</dbReference>
<dbReference type="OrthoDB" id="417988at2"/>
<reference evidence="2 4" key="1">
    <citation type="submission" date="2015-09" db="EMBL/GenBank/DDBJ databases">
        <title>Identification and resolution of microdiversity through metagenomic sequencing of parallel consortia.</title>
        <authorList>
            <person name="Nelson W.C."/>
            <person name="Romine M.F."/>
            <person name="Lindemann S.R."/>
        </authorList>
    </citation>
    <scope>NUCLEOTIDE SEQUENCE [LARGE SCALE GENOMIC DNA]</scope>
    <source>
        <strain evidence="2">HL-109</strain>
    </source>
</reference>
<dbReference type="InterPro" id="IPR027417">
    <property type="entry name" value="P-loop_NTPase"/>
</dbReference>
<accession>A0A0P7Y956</accession>
<dbReference type="AlphaFoldDB" id="A0A0P7Y956"/>
<dbReference type="InterPro" id="IPR006073">
    <property type="entry name" value="GTP-bd"/>
</dbReference>
<keyword evidence="5" id="KW-1185">Reference proteome</keyword>
<dbReference type="RefSeq" id="WP_083204383.1">
    <property type="nucleotide sequence ID" value="NZ_FMBM01000001.1"/>
</dbReference>
<dbReference type="Proteomes" id="UP000050497">
    <property type="component" value="Unassembled WGS sequence"/>
</dbReference>
<dbReference type="CDD" id="cd00882">
    <property type="entry name" value="Ras_like_GTPase"/>
    <property type="match status" value="1"/>
</dbReference>
<dbReference type="GO" id="GO:0005525">
    <property type="term" value="F:GTP binding"/>
    <property type="evidence" value="ECO:0007669"/>
    <property type="project" value="InterPro"/>
</dbReference>
<evidence type="ECO:0000313" key="2">
    <source>
        <dbReference type="EMBL" id="KPQ10649.1"/>
    </source>
</evidence>
<evidence type="ECO:0000313" key="4">
    <source>
        <dbReference type="Proteomes" id="UP000050497"/>
    </source>
</evidence>
<proteinExistence type="predicted"/>
<evidence type="ECO:0000313" key="3">
    <source>
        <dbReference type="EMBL" id="SCC79373.1"/>
    </source>
</evidence>
<dbReference type="SUPFAM" id="SSF52540">
    <property type="entry name" value="P-loop containing nucleoside triphosphate hydrolases"/>
    <property type="match status" value="1"/>
</dbReference>
<evidence type="ECO:0000313" key="5">
    <source>
        <dbReference type="Proteomes" id="UP000182800"/>
    </source>
</evidence>
<reference evidence="3 5" key="2">
    <citation type="submission" date="2016-08" db="EMBL/GenBank/DDBJ databases">
        <authorList>
            <person name="Varghese N."/>
            <person name="Submissions Spin"/>
        </authorList>
    </citation>
    <scope>NUCLEOTIDE SEQUENCE [LARGE SCALE GENOMIC DNA]</scope>
    <source>
        <strain evidence="3 5">HL-109</strain>
    </source>
</reference>
<organism evidence="2 4">
    <name type="scientific">Saliniramus fredricksonii</name>
    <dbReference type="NCBI Taxonomy" id="1653334"/>
    <lineage>
        <taxon>Bacteria</taxon>
        <taxon>Pseudomonadati</taxon>
        <taxon>Pseudomonadota</taxon>
        <taxon>Alphaproteobacteria</taxon>
        <taxon>Hyphomicrobiales</taxon>
        <taxon>Salinarimonadaceae</taxon>
        <taxon>Saliniramus</taxon>
    </lineage>
</organism>
<dbReference type="EMBL" id="FMBM01000001">
    <property type="protein sequence ID" value="SCC79373.1"/>
    <property type="molecule type" value="Genomic_DNA"/>
</dbReference>
<name>A0A0P7Y956_9HYPH</name>
<gene>
    <name evidence="3" type="ORF">GA0071312_0838</name>
    <name evidence="2" type="ORF">HLUCCO17_10415</name>
</gene>
<dbReference type="STRING" id="1653334.GA0071312_0838"/>
<protein>
    <submittedName>
        <fullName evidence="3">Uncharacterized conserved protein, DUF697 family</fullName>
    </submittedName>
</protein>
<evidence type="ECO:0000259" key="1">
    <source>
        <dbReference type="Pfam" id="PF01926"/>
    </source>
</evidence>
<dbReference type="PATRIC" id="fig|1653334.4.peg.3415"/>
<comment type="caution">
    <text evidence="2">The sequence shown here is derived from an EMBL/GenBank/DDBJ whole genome shotgun (WGS) entry which is preliminary data.</text>
</comment>
<feature type="domain" description="G" evidence="1">
    <location>
        <begin position="32"/>
        <end position="125"/>
    </location>
</feature>
<dbReference type="Gene3D" id="3.40.50.300">
    <property type="entry name" value="P-loop containing nucleotide triphosphate hydrolases"/>
    <property type="match status" value="1"/>
</dbReference>
<sequence>MRDYIGRILRKGAAVSPPVIEGQAVPTPTLWLLGKTGAGKSSLVRALTGEADIGEGFAPCTRTAMAYDYPAEHPVLRFLDTRGIGEAGYDPQEDLAQAERGSHALVVVARLDDPVQGAVADILRELRRRRAALPVLIAHTGADLAESNAMRARAQAATQSRFEEAAGAALPAVTLALPAGEATGKGLDELRAALAGLLPEAALLIMREGARDAESARFAEIKPLVMWYAGAAAASDVAPVIGAVGVPAIQGAMLHAMAGRYGVPWTTQRAGAFAGALGSGALMRFAGSHAARQVAKLVPVVGQTLGAASAAAISFATTFALGRAAAYWLDRESRGERASAADLRRLYEEAFARARDAAG</sequence>
<dbReference type="EMBL" id="LJSX01000014">
    <property type="protein sequence ID" value="KPQ10649.1"/>
    <property type="molecule type" value="Genomic_DNA"/>
</dbReference>